<proteinExistence type="predicted"/>
<feature type="domain" description="Replication-associated protein ORF2/G2P" evidence="1">
    <location>
        <begin position="92"/>
        <end position="196"/>
    </location>
</feature>
<accession>B1YMS4</accession>
<dbReference type="AlphaFoldDB" id="B1YMS4"/>
<dbReference type="eggNOG" id="ENOG5032XFG">
    <property type="taxonomic scope" value="Bacteria"/>
</dbReference>
<dbReference type="InterPro" id="IPR056906">
    <property type="entry name" value="ORF2/G2P_dom"/>
</dbReference>
<dbReference type="HOGENOM" id="CLU_074776_0_0_9"/>
<reference evidence="2 3" key="1">
    <citation type="journal article" date="2006" name="Extremophiles">
        <title>Characterization of Exiguobacterium isolates from the Siberian permafrost. Description of Exiguobacterium sibiricum sp. nov.</title>
        <authorList>
            <person name="Rodrigues D.F."/>
            <person name="Goris J."/>
            <person name="Vishnivetskaya T."/>
            <person name="Gilichinsky D."/>
            <person name="Thomashow M.F."/>
            <person name="Tiedje J.M."/>
        </authorList>
    </citation>
    <scope>NUCLEOTIDE SEQUENCE [LARGE SCALE GENOMIC DNA]</scope>
    <source>
        <strain evidence="3">DSM 17290 / CIP 109462 / JCM 13490 / 255-15</strain>
        <plasmid evidence="2">pEXIG02</plasmid>
    </source>
</reference>
<dbReference type="Proteomes" id="UP000001681">
    <property type="component" value="Plasmid pEXIG02"/>
</dbReference>
<dbReference type="KEGG" id="esi:Exig_3056"/>
<evidence type="ECO:0000313" key="3">
    <source>
        <dbReference type="Proteomes" id="UP000001681"/>
    </source>
</evidence>
<dbReference type="RefSeq" id="WP_012362685.1">
    <property type="nucleotide sequence ID" value="NC_010550.1"/>
</dbReference>
<name>B1YMS4_EXIS2</name>
<organism evidence="2 3">
    <name type="scientific">Exiguobacterium sibiricum (strain DSM 17290 / CCUG 55495 / CIP 109462 / JCM 13490 / 255-15)</name>
    <dbReference type="NCBI Taxonomy" id="262543"/>
    <lineage>
        <taxon>Bacteria</taxon>
        <taxon>Bacillati</taxon>
        <taxon>Bacillota</taxon>
        <taxon>Bacilli</taxon>
        <taxon>Bacillales</taxon>
        <taxon>Bacillales Family XII. Incertae Sedis</taxon>
        <taxon>Exiguobacterium</taxon>
    </lineage>
</organism>
<keyword evidence="2" id="KW-0614">Plasmid</keyword>
<sequence>MEHEKSSNISPSSTVRVTKMNHLVEVQHMERMNRTNHIQKLDKERYLNLKTGEIGEFKQGEVRSDSLNSLRQTFKKLRYLINTNYVGAGNELFITLTYKENMTDVKRLYSDFKKFMLKFRYKYEKQYGSIDYMTVVEPQERGAWHHHLLVRFNDMTGSKMYIPNNDVAALWGHGFTNMHSLNGVDNIGAYLSAYLADVELTTDNVFLAFDDNVEVVSKVVDGQEKKFIKGGRLHLYPSGMNLYRKSKGIKMPVREEMRYGDIKKVVGSEKPHYVKTLVVEQDDFKNTITYEQYNTKR</sequence>
<evidence type="ECO:0000313" key="2">
    <source>
        <dbReference type="EMBL" id="ACB62501.1"/>
    </source>
</evidence>
<reference evidence="2 3" key="2">
    <citation type="submission" date="2008-04" db="EMBL/GenBank/DDBJ databases">
        <title>Complete sequence of plasmid2 of Exiguobacterium sibiricum 255-15.</title>
        <authorList>
            <consortium name="US DOE Joint Genome Institute"/>
            <person name="Copeland A."/>
            <person name="Lucas S."/>
            <person name="Lapidus A."/>
            <person name="Glavina del Rio T."/>
            <person name="Dalin E."/>
            <person name="Tice H."/>
            <person name="Bruce D."/>
            <person name="Goodwin L."/>
            <person name="Pitluck S."/>
            <person name="Kiss H."/>
            <person name="Chertkov O."/>
            <person name="Monk C."/>
            <person name="Brettin T."/>
            <person name="Detter J.C."/>
            <person name="Han C."/>
            <person name="Kuske C.R."/>
            <person name="Schmutz J."/>
            <person name="Larimer F."/>
            <person name="Land M."/>
            <person name="Hauser L."/>
            <person name="Kyrpides N."/>
            <person name="Mikhailova N."/>
            <person name="Vishnivetskaya T."/>
            <person name="Rodrigues D.F."/>
            <person name="Gilichinsky D."/>
            <person name="Tiedje J."/>
            <person name="Richardson P."/>
        </authorList>
    </citation>
    <scope>NUCLEOTIDE SEQUENCE [LARGE SCALE GENOMIC DNA]</scope>
    <source>
        <strain evidence="3">DSM 17290 / CIP 109462 / JCM 13490 / 255-15</strain>
        <plasmid evidence="2 3">pEXIG02</plasmid>
    </source>
</reference>
<keyword evidence="3" id="KW-1185">Reference proteome</keyword>
<geneLocation type="plasmid" evidence="2 3">
    <name>pEXIG02</name>
</geneLocation>
<dbReference type="Pfam" id="PF23343">
    <property type="entry name" value="REP_ORF2-G2P"/>
    <property type="match status" value="1"/>
</dbReference>
<dbReference type="EMBL" id="CP001024">
    <property type="protein sequence ID" value="ACB62501.1"/>
    <property type="molecule type" value="Genomic_DNA"/>
</dbReference>
<protein>
    <recommendedName>
        <fullName evidence="1">Replication-associated protein ORF2/G2P domain-containing protein</fullName>
    </recommendedName>
</protein>
<dbReference type="OrthoDB" id="3173306at2"/>
<evidence type="ECO:0000259" key="1">
    <source>
        <dbReference type="Pfam" id="PF23343"/>
    </source>
</evidence>
<gene>
    <name evidence="2" type="ordered locus">Exig_3056</name>
</gene>